<reference evidence="1 2" key="1">
    <citation type="submission" date="2015-05" db="EMBL/GenBank/DDBJ databases">
        <title>Evolution of Trichinella species and genotypes.</title>
        <authorList>
            <person name="Korhonen P.K."/>
            <person name="Edoardo P."/>
            <person name="Giuseppe L.R."/>
            <person name="Gasser R.B."/>
        </authorList>
    </citation>
    <scope>NUCLEOTIDE SEQUENCE [LARGE SCALE GENOMIC DNA]</scope>
    <source>
        <strain evidence="1">ISS10</strain>
    </source>
</reference>
<keyword evidence="2" id="KW-1185">Reference proteome</keyword>
<protein>
    <submittedName>
        <fullName evidence="1">Uncharacterized protein</fullName>
    </submittedName>
</protein>
<evidence type="ECO:0000313" key="1">
    <source>
        <dbReference type="EMBL" id="KRZ50884.1"/>
    </source>
</evidence>
<dbReference type="EMBL" id="JYDW01000247">
    <property type="protein sequence ID" value="KRZ50884.1"/>
    <property type="molecule type" value="Genomic_DNA"/>
</dbReference>
<name>A0A0V1KU97_9BILA</name>
<dbReference type="OrthoDB" id="10419522at2759"/>
<comment type="caution">
    <text evidence="1">The sequence shown here is derived from an EMBL/GenBank/DDBJ whole genome shotgun (WGS) entry which is preliminary data.</text>
</comment>
<evidence type="ECO:0000313" key="2">
    <source>
        <dbReference type="Proteomes" id="UP000054721"/>
    </source>
</evidence>
<sequence length="69" mass="8248">MPTLNFNYKKRTLRWCKSRGVITAQTSYQVESGFSHANAILKKRRNRLNLEMRINLRLNDCPLFFVSYH</sequence>
<dbReference type="Proteomes" id="UP000054721">
    <property type="component" value="Unassembled WGS sequence"/>
</dbReference>
<dbReference type="AlphaFoldDB" id="A0A0V1KU97"/>
<accession>A0A0V1KU97</accession>
<proteinExistence type="predicted"/>
<organism evidence="1 2">
    <name type="scientific">Trichinella nativa</name>
    <dbReference type="NCBI Taxonomy" id="6335"/>
    <lineage>
        <taxon>Eukaryota</taxon>
        <taxon>Metazoa</taxon>
        <taxon>Ecdysozoa</taxon>
        <taxon>Nematoda</taxon>
        <taxon>Enoplea</taxon>
        <taxon>Dorylaimia</taxon>
        <taxon>Trichinellida</taxon>
        <taxon>Trichinellidae</taxon>
        <taxon>Trichinella</taxon>
    </lineage>
</organism>
<gene>
    <name evidence="1" type="ORF">T02_1289</name>
</gene>